<sequence length="79" mass="8473">MKKKKLTLEDLKVKSFLTEINKSAMANKGGVPVNDTFRSCIQSMCDNYSCNTCDDCASNETGDCCNYSDPGGTCNGGPC</sequence>
<keyword evidence="2" id="KW-1185">Reference proteome</keyword>
<dbReference type="Proteomes" id="UP000614216">
    <property type="component" value="Unassembled WGS sequence"/>
</dbReference>
<organism evidence="1 2">
    <name type="scientific">Fulvivirga marina</name>
    <dbReference type="NCBI Taxonomy" id="2494733"/>
    <lineage>
        <taxon>Bacteria</taxon>
        <taxon>Pseudomonadati</taxon>
        <taxon>Bacteroidota</taxon>
        <taxon>Cytophagia</taxon>
        <taxon>Cytophagales</taxon>
        <taxon>Fulvivirgaceae</taxon>
        <taxon>Fulvivirga</taxon>
    </lineage>
</organism>
<protein>
    <submittedName>
        <fullName evidence="1">Pinensin family lanthipeptide</fullName>
    </submittedName>
</protein>
<dbReference type="EMBL" id="JAEUGD010000023">
    <property type="protein sequence ID" value="MBL6446345.1"/>
    <property type="molecule type" value="Genomic_DNA"/>
</dbReference>
<accession>A0A937KDR6</accession>
<name>A0A937KDR6_9BACT</name>
<dbReference type="InterPro" id="IPR059231">
    <property type="entry name" value="Leader_pinensin"/>
</dbReference>
<dbReference type="NCBIfam" id="NF038180">
    <property type="entry name" value="leader_pinensin"/>
    <property type="match status" value="1"/>
</dbReference>
<proteinExistence type="predicted"/>
<gene>
    <name evidence="1" type="ORF">JMN32_08500</name>
</gene>
<dbReference type="RefSeq" id="WP_202855878.1">
    <property type="nucleotide sequence ID" value="NZ_JAEUGD010000023.1"/>
</dbReference>
<comment type="caution">
    <text evidence="1">The sequence shown here is derived from an EMBL/GenBank/DDBJ whole genome shotgun (WGS) entry which is preliminary data.</text>
</comment>
<evidence type="ECO:0000313" key="2">
    <source>
        <dbReference type="Proteomes" id="UP000614216"/>
    </source>
</evidence>
<evidence type="ECO:0000313" key="1">
    <source>
        <dbReference type="EMBL" id="MBL6446345.1"/>
    </source>
</evidence>
<reference evidence="1" key="1">
    <citation type="submission" date="2021-01" db="EMBL/GenBank/DDBJ databases">
        <title>Fulvivirga kasyanovii gen. nov., sp nov., a novel member of the phylum Bacteroidetes isolated from seawater in a mussel farm.</title>
        <authorList>
            <person name="Zhao L.-H."/>
            <person name="Wang Z.-J."/>
        </authorList>
    </citation>
    <scope>NUCLEOTIDE SEQUENCE</scope>
    <source>
        <strain evidence="1">29W222</strain>
    </source>
</reference>
<dbReference type="AlphaFoldDB" id="A0A937KDR6"/>